<evidence type="ECO:0000313" key="6">
    <source>
        <dbReference type="EMBL" id="MBB5363593.1"/>
    </source>
</evidence>
<dbReference type="CDD" id="cd08513">
    <property type="entry name" value="PBP2_thermophilic_Hb8_like"/>
    <property type="match status" value="1"/>
</dbReference>
<comment type="caution">
    <text evidence="6">The sequence shown here is derived from an EMBL/GenBank/DDBJ whole genome shotgun (WGS) entry which is preliminary data.</text>
</comment>
<dbReference type="Pfam" id="PF00496">
    <property type="entry name" value="SBP_bac_5"/>
    <property type="match status" value="1"/>
</dbReference>
<dbReference type="InterPro" id="IPR000914">
    <property type="entry name" value="SBP_5_dom"/>
</dbReference>
<dbReference type="RefSeq" id="WP_184132787.1">
    <property type="nucleotide sequence ID" value="NZ_JACHFL010000006.1"/>
</dbReference>
<dbReference type="GO" id="GO:0015833">
    <property type="term" value="P:peptide transport"/>
    <property type="evidence" value="ECO:0007669"/>
    <property type="project" value="TreeGrafter"/>
</dbReference>
<feature type="chain" id="PRO_5030651115" evidence="4">
    <location>
        <begin position="26"/>
        <end position="614"/>
    </location>
</feature>
<evidence type="ECO:0000256" key="4">
    <source>
        <dbReference type="SAM" id="SignalP"/>
    </source>
</evidence>
<dbReference type="GO" id="GO:0043190">
    <property type="term" value="C:ATP-binding cassette (ABC) transporter complex"/>
    <property type="evidence" value="ECO:0007669"/>
    <property type="project" value="InterPro"/>
</dbReference>
<dbReference type="Gene3D" id="3.10.105.10">
    <property type="entry name" value="Dipeptide-binding Protein, Domain 3"/>
    <property type="match status" value="1"/>
</dbReference>
<dbReference type="SUPFAM" id="SSF53850">
    <property type="entry name" value="Periplasmic binding protein-like II"/>
    <property type="match status" value="1"/>
</dbReference>
<dbReference type="InterPro" id="IPR039424">
    <property type="entry name" value="SBP_5"/>
</dbReference>
<dbReference type="Gene3D" id="3.90.76.10">
    <property type="entry name" value="Dipeptide-binding Protein, Domain 1"/>
    <property type="match status" value="1"/>
</dbReference>
<gene>
    <name evidence="6" type="ORF">HNQ08_002699</name>
</gene>
<dbReference type="Proteomes" id="UP000552709">
    <property type="component" value="Unassembled WGS sequence"/>
</dbReference>
<feature type="domain" description="Solute-binding protein family 5" evidence="5">
    <location>
        <begin position="99"/>
        <end position="475"/>
    </location>
</feature>
<accession>A0A7W8JVJ1</accession>
<reference evidence="6 7" key="1">
    <citation type="submission" date="2020-08" db="EMBL/GenBank/DDBJ databases">
        <title>Genomic Encyclopedia of Type Strains, Phase IV (KMG-IV): sequencing the most valuable type-strain genomes for metagenomic binning, comparative biology and taxonomic classification.</title>
        <authorList>
            <person name="Goeker M."/>
        </authorList>
    </citation>
    <scope>NUCLEOTIDE SEQUENCE [LARGE SCALE GENOMIC DNA]</scope>
    <source>
        <strain evidence="6 7">DSM 27939</strain>
    </source>
</reference>
<evidence type="ECO:0000313" key="7">
    <source>
        <dbReference type="Proteomes" id="UP000552709"/>
    </source>
</evidence>
<evidence type="ECO:0000256" key="1">
    <source>
        <dbReference type="ARBA" id="ARBA00005695"/>
    </source>
</evidence>
<dbReference type="EMBL" id="JACHFL010000006">
    <property type="protein sequence ID" value="MBB5363593.1"/>
    <property type="molecule type" value="Genomic_DNA"/>
</dbReference>
<evidence type="ECO:0000256" key="3">
    <source>
        <dbReference type="ARBA" id="ARBA00022729"/>
    </source>
</evidence>
<feature type="signal peptide" evidence="4">
    <location>
        <begin position="1"/>
        <end position="25"/>
    </location>
</feature>
<proteinExistence type="inferred from homology"/>
<keyword evidence="7" id="KW-1185">Reference proteome</keyword>
<dbReference type="Gene3D" id="3.40.190.10">
    <property type="entry name" value="Periplasmic binding protein-like II"/>
    <property type="match status" value="1"/>
</dbReference>
<protein>
    <submittedName>
        <fullName evidence="6">Peptide/nickel transport system substrate-binding protein</fullName>
    </submittedName>
</protein>
<keyword evidence="3 4" id="KW-0732">Signal</keyword>
<sequence length="614" mass="67595">MTITLPRAAIRLSLTLSCSLTLAHAGPTDNSLIIGASQEPSALEYIVNSQSVTREIMGWMYRDLTYIDLDGKIQPDMAAQLPTEGNGRVKYTRDAKGEPTAMTVRWTLKPDITWSDNRPITSEDFRLFYEIASDKRVPVITRANFPTAFKVIDAKNFEVTYSPINLFYQKGVQPGDFSNLPSQVWKPLWERVKANLEGKSAEQQQAIILKDLLGTPISTSVGGPPVVSGPFRFTRWTPGQSMVMKRNPTYWQKNPNGVQSIIYRFIGNTNTLQTALLAGQIDATSTQGLANSPATLKLLRDNAKNVFNVSLVEGTAFENLIINKFGNVKAVSDLKLDDPKTRQAILYAIDRKSIAQDLLGGTVSVTNTFVNPNSPVYSAALEGEYAYNPAKAKQLLAGLGWKAGSDGILQRSVGGKTVKFVLEYVTTAGNAVRERNQLFIKDNLRKVGIDVKVNNAPASVVFGQDYFPRTSEGSWTGVFEAAGGGVPLLEAGNEFYCDDSTTPSQKDNVPSKANGYGGNNVGGWCNAAYDKAWSQARSETDPAARKALFAKMQQQFVTELPSIPLYLRRELLTTRRGLVNYVWNGNTSYPSRLGWLTGWTQKGMKQVVKQPEIK</sequence>
<dbReference type="PANTHER" id="PTHR30290:SF9">
    <property type="entry name" value="OLIGOPEPTIDE-BINDING PROTEIN APPA"/>
    <property type="match status" value="1"/>
</dbReference>
<dbReference type="PANTHER" id="PTHR30290">
    <property type="entry name" value="PERIPLASMIC BINDING COMPONENT OF ABC TRANSPORTER"/>
    <property type="match status" value="1"/>
</dbReference>
<dbReference type="PIRSF" id="PIRSF002741">
    <property type="entry name" value="MppA"/>
    <property type="match status" value="1"/>
</dbReference>
<evidence type="ECO:0000256" key="2">
    <source>
        <dbReference type="ARBA" id="ARBA00022448"/>
    </source>
</evidence>
<dbReference type="GO" id="GO:0042597">
    <property type="term" value="C:periplasmic space"/>
    <property type="evidence" value="ECO:0007669"/>
    <property type="project" value="UniProtKB-ARBA"/>
</dbReference>
<dbReference type="AlphaFoldDB" id="A0A7W8JVJ1"/>
<organism evidence="6 7">
    <name type="scientific">Deinococcus humi</name>
    <dbReference type="NCBI Taxonomy" id="662880"/>
    <lineage>
        <taxon>Bacteria</taxon>
        <taxon>Thermotogati</taxon>
        <taxon>Deinococcota</taxon>
        <taxon>Deinococci</taxon>
        <taxon>Deinococcales</taxon>
        <taxon>Deinococcaceae</taxon>
        <taxon>Deinococcus</taxon>
    </lineage>
</organism>
<comment type="similarity">
    <text evidence="1">Belongs to the bacterial solute-binding protein 5 family.</text>
</comment>
<evidence type="ECO:0000259" key="5">
    <source>
        <dbReference type="Pfam" id="PF00496"/>
    </source>
</evidence>
<keyword evidence="2" id="KW-0813">Transport</keyword>
<name>A0A7W8JVJ1_9DEIO</name>
<dbReference type="GO" id="GO:1904680">
    <property type="term" value="F:peptide transmembrane transporter activity"/>
    <property type="evidence" value="ECO:0007669"/>
    <property type="project" value="TreeGrafter"/>
</dbReference>
<dbReference type="InterPro" id="IPR030678">
    <property type="entry name" value="Peptide/Ni-bd"/>
</dbReference>